<feature type="compositionally biased region" description="Basic and acidic residues" evidence="5">
    <location>
        <begin position="279"/>
        <end position="291"/>
    </location>
</feature>
<keyword evidence="9" id="KW-1185">Reference proteome</keyword>
<comment type="subcellular location">
    <subcellularLocation>
        <location evidence="1">Membrane</location>
        <topology evidence="1">Multi-pass membrane protein</topology>
    </subcellularLocation>
</comment>
<accession>A0ABD5TFK3</accession>
<dbReference type="InterPro" id="IPR007829">
    <property type="entry name" value="TM2"/>
</dbReference>
<dbReference type="GeneID" id="81209836"/>
<feature type="compositionally biased region" description="Low complexity" evidence="5">
    <location>
        <begin position="265"/>
        <end position="274"/>
    </location>
</feature>
<dbReference type="EMBL" id="JBHSWX010000012">
    <property type="protein sequence ID" value="MFC6786743.1"/>
    <property type="molecule type" value="Genomic_DNA"/>
</dbReference>
<dbReference type="GO" id="GO:0016020">
    <property type="term" value="C:membrane"/>
    <property type="evidence" value="ECO:0007669"/>
    <property type="project" value="UniProtKB-SubCell"/>
</dbReference>
<evidence type="ECO:0000256" key="2">
    <source>
        <dbReference type="ARBA" id="ARBA00022692"/>
    </source>
</evidence>
<feature type="compositionally biased region" description="Gly residues" evidence="5">
    <location>
        <begin position="155"/>
        <end position="168"/>
    </location>
</feature>
<feature type="compositionally biased region" description="Low complexity" evidence="5">
    <location>
        <begin position="190"/>
        <end position="212"/>
    </location>
</feature>
<dbReference type="RefSeq" id="WP_284060951.1">
    <property type="nucleotide sequence ID" value="NZ_CP126158.1"/>
</dbReference>
<feature type="compositionally biased region" description="Gly residues" evidence="5">
    <location>
        <begin position="122"/>
        <end position="134"/>
    </location>
</feature>
<evidence type="ECO:0000313" key="8">
    <source>
        <dbReference type="EMBL" id="MFC6786743.1"/>
    </source>
</evidence>
<proteinExistence type="predicted"/>
<evidence type="ECO:0000256" key="3">
    <source>
        <dbReference type="ARBA" id="ARBA00022989"/>
    </source>
</evidence>
<sequence>MDWIDENLPDDLAIAVVNETGSRTTANVGCRTGGDVLFVDRVTLDPGARREWSESVDGPVEIGVQVRDGPEATERFDPTDGSGRVAATITAGSVSFSTAGGRGGVGQRGTGGVDSFAAAETSGGGFGDDGGPFGGDDAVGADRDDAVGADRDDGWGFGDDGTDAGGTWGFDDAPTGEGASAAGDGGIDGGDATASASTSRSASGSGAAADSGWGFGDEGEDPDDVSSADGDHAEPSTTAGAEDEPAGRTAGATPTDGNRGDARTGADAAGDAAASRPTGTREPESDERHSGGESPGAGPGSDSGDREGDDEEASDSRGATADSARAEPDRSGGRDASTDANADVASGRPDETRGGTSRTAGADEMYCSSCGSVIKEQAELCPECGVRQSDTSASASGSKDKTSAALLAIFLGFIGAHHFYLGNTGRGILYLLLSWTFIPATIALIEAVIYLTKSEEEFQRQYGG</sequence>
<evidence type="ECO:0000256" key="5">
    <source>
        <dbReference type="SAM" id="MobiDB-lite"/>
    </source>
</evidence>
<feature type="compositionally biased region" description="Basic and acidic residues" evidence="5">
    <location>
        <begin position="324"/>
        <end position="337"/>
    </location>
</feature>
<keyword evidence="4 6" id="KW-0472">Membrane</keyword>
<comment type="caution">
    <text evidence="8">The sequence shown here is derived from an EMBL/GenBank/DDBJ whole genome shotgun (WGS) entry which is preliminary data.</text>
</comment>
<feature type="transmembrane region" description="Helical" evidence="6">
    <location>
        <begin position="427"/>
        <end position="451"/>
    </location>
</feature>
<feature type="compositionally biased region" description="Acidic residues" evidence="5">
    <location>
        <begin position="217"/>
        <end position="226"/>
    </location>
</feature>
<evidence type="ECO:0000259" key="7">
    <source>
        <dbReference type="Pfam" id="PF05154"/>
    </source>
</evidence>
<evidence type="ECO:0000313" key="9">
    <source>
        <dbReference type="Proteomes" id="UP001596443"/>
    </source>
</evidence>
<feature type="domain" description="TM2" evidence="7">
    <location>
        <begin position="398"/>
        <end position="447"/>
    </location>
</feature>
<organism evidence="8 9">
    <name type="scientific">Halobaculum halobium</name>
    <dbReference type="NCBI Taxonomy" id="3032281"/>
    <lineage>
        <taxon>Archaea</taxon>
        <taxon>Methanobacteriati</taxon>
        <taxon>Methanobacteriota</taxon>
        <taxon>Stenosarchaea group</taxon>
        <taxon>Halobacteria</taxon>
        <taxon>Halobacteriales</taxon>
        <taxon>Haloferacaceae</taxon>
        <taxon>Halobaculum</taxon>
    </lineage>
</organism>
<feature type="transmembrane region" description="Helical" evidence="6">
    <location>
        <begin position="404"/>
        <end position="421"/>
    </location>
</feature>
<evidence type="ECO:0000256" key="4">
    <source>
        <dbReference type="ARBA" id="ARBA00023136"/>
    </source>
</evidence>
<keyword evidence="2 6" id="KW-0812">Transmembrane</keyword>
<gene>
    <name evidence="8" type="ORF">ACFQFD_12300</name>
</gene>
<keyword evidence="3 6" id="KW-1133">Transmembrane helix</keyword>
<dbReference type="Pfam" id="PF05154">
    <property type="entry name" value="TM2"/>
    <property type="match status" value="1"/>
</dbReference>
<dbReference type="Proteomes" id="UP001596443">
    <property type="component" value="Unassembled WGS sequence"/>
</dbReference>
<protein>
    <submittedName>
        <fullName evidence="8">NINE protein</fullName>
    </submittedName>
</protein>
<name>A0ABD5TFK3_9EURY</name>
<evidence type="ECO:0000256" key="1">
    <source>
        <dbReference type="ARBA" id="ARBA00004141"/>
    </source>
</evidence>
<reference evidence="8 9" key="1">
    <citation type="journal article" date="2019" name="Int. J. Syst. Evol. Microbiol.">
        <title>The Global Catalogue of Microorganisms (GCM) 10K type strain sequencing project: providing services to taxonomists for standard genome sequencing and annotation.</title>
        <authorList>
            <consortium name="The Broad Institute Genomics Platform"/>
            <consortium name="The Broad Institute Genome Sequencing Center for Infectious Disease"/>
            <person name="Wu L."/>
            <person name="Ma J."/>
        </authorList>
    </citation>
    <scope>NUCLEOTIDE SEQUENCE [LARGE SCALE GENOMIC DNA]</scope>
    <source>
        <strain evidence="8 9">SYNS20</strain>
    </source>
</reference>
<evidence type="ECO:0000256" key="6">
    <source>
        <dbReference type="SAM" id="Phobius"/>
    </source>
</evidence>
<feature type="region of interest" description="Disordered" evidence="5">
    <location>
        <begin position="119"/>
        <end position="361"/>
    </location>
</feature>
<feature type="compositionally biased region" description="Basic and acidic residues" evidence="5">
    <location>
        <begin position="140"/>
        <end position="154"/>
    </location>
</feature>
<dbReference type="AlphaFoldDB" id="A0ABD5TFK3"/>